<dbReference type="OrthoDB" id="136232at2"/>
<evidence type="ECO:0000256" key="7">
    <source>
        <dbReference type="ARBA" id="ARBA00023136"/>
    </source>
</evidence>
<dbReference type="PANTHER" id="PTHR33908">
    <property type="entry name" value="MANNOSYLTRANSFERASE YKCB-RELATED"/>
    <property type="match status" value="1"/>
</dbReference>
<feature type="transmembrane region" description="Helical" evidence="8">
    <location>
        <begin position="6"/>
        <end position="24"/>
    </location>
</feature>
<protein>
    <recommendedName>
        <fullName evidence="11">Glycosyltransferase RgtA/B/C/D-like domain-containing protein</fullName>
    </recommendedName>
</protein>
<dbReference type="RefSeq" id="WP_124069354.1">
    <property type="nucleotide sequence ID" value="NZ_UXAV01000027.1"/>
</dbReference>
<feature type="transmembrane region" description="Helical" evidence="8">
    <location>
        <begin position="317"/>
        <end position="335"/>
    </location>
</feature>
<feature type="transmembrane region" description="Helical" evidence="8">
    <location>
        <begin position="205"/>
        <end position="224"/>
    </location>
</feature>
<dbReference type="InterPro" id="IPR050297">
    <property type="entry name" value="LipidA_mod_glycosyltrf_83"/>
</dbReference>
<accession>A0A3P5X924</accession>
<sequence>MNRKSGFVYSIVFIFSLLVLFLYLTKVTMPFMNVTPDGLLYYNMAENLLKGNGLINQVRIEGIIVPPLFAVILAPFAFLFDSEAPFFIFQYVLYGLNAVFTAFMAKKFFNSYFVALVVGLLYGIQPVLFRNGPQYLLTETIFITLILISVLLLKKWIDSGGAIKNAGWLITFISLTLLFRPHLLFMFVLIGMLVLFFAIKDKKKLVIIVFATIPIVVLSINGLYNKSLHGEFVTLENYSGQNMYIANNPESKVAFYATTIQDQFVEPYYFTLTDKTLSEKSTLLKKRALNYIVDEPVDTLKRTVGKMMLFFKPLDKIDLLSILLSMTGLVAAILFDKKRRVLHISMLIYMIGFTSLTALGLLIGGQRYRAPLTPVYLIYSGYLVISVKTLFFHQKK</sequence>
<feature type="transmembrane region" description="Helical" evidence="8">
    <location>
        <begin position="375"/>
        <end position="393"/>
    </location>
</feature>
<name>A0A3P5X924_9BACL</name>
<evidence type="ECO:0000256" key="8">
    <source>
        <dbReference type="SAM" id="Phobius"/>
    </source>
</evidence>
<dbReference type="PANTHER" id="PTHR33908:SF11">
    <property type="entry name" value="MEMBRANE PROTEIN"/>
    <property type="match status" value="1"/>
</dbReference>
<comment type="subcellular location">
    <subcellularLocation>
        <location evidence="1">Cell membrane</location>
        <topology evidence="1">Multi-pass membrane protein</topology>
    </subcellularLocation>
</comment>
<reference evidence="9 10" key="1">
    <citation type="submission" date="2018-11" db="EMBL/GenBank/DDBJ databases">
        <authorList>
            <person name="Criscuolo A."/>
        </authorList>
    </citation>
    <scope>NUCLEOTIDE SEQUENCE [LARGE SCALE GENOMIC DNA]</scope>
    <source>
        <strain evidence="9">ATB-66</strain>
    </source>
</reference>
<evidence type="ECO:0000256" key="6">
    <source>
        <dbReference type="ARBA" id="ARBA00022989"/>
    </source>
</evidence>
<gene>
    <name evidence="9" type="ORF">FILTAD_00918</name>
</gene>
<dbReference type="Proteomes" id="UP000270468">
    <property type="component" value="Unassembled WGS sequence"/>
</dbReference>
<feature type="transmembrane region" description="Helical" evidence="8">
    <location>
        <begin position="86"/>
        <end position="105"/>
    </location>
</feature>
<evidence type="ECO:0000256" key="3">
    <source>
        <dbReference type="ARBA" id="ARBA00022676"/>
    </source>
</evidence>
<dbReference type="EMBL" id="UXAV01000027">
    <property type="protein sequence ID" value="VDC23904.1"/>
    <property type="molecule type" value="Genomic_DNA"/>
</dbReference>
<dbReference type="GO" id="GO:0016763">
    <property type="term" value="F:pentosyltransferase activity"/>
    <property type="evidence" value="ECO:0007669"/>
    <property type="project" value="TreeGrafter"/>
</dbReference>
<feature type="transmembrane region" description="Helical" evidence="8">
    <location>
        <begin position="341"/>
        <end position="363"/>
    </location>
</feature>
<proteinExistence type="predicted"/>
<keyword evidence="7 8" id="KW-0472">Membrane</keyword>
<evidence type="ECO:0000256" key="4">
    <source>
        <dbReference type="ARBA" id="ARBA00022679"/>
    </source>
</evidence>
<feature type="transmembrane region" description="Helical" evidence="8">
    <location>
        <begin position="135"/>
        <end position="154"/>
    </location>
</feature>
<feature type="transmembrane region" description="Helical" evidence="8">
    <location>
        <begin position="112"/>
        <end position="129"/>
    </location>
</feature>
<feature type="transmembrane region" description="Helical" evidence="8">
    <location>
        <begin position="166"/>
        <end position="199"/>
    </location>
</feature>
<dbReference type="GO" id="GO:0009103">
    <property type="term" value="P:lipopolysaccharide biosynthetic process"/>
    <property type="evidence" value="ECO:0007669"/>
    <property type="project" value="UniProtKB-ARBA"/>
</dbReference>
<dbReference type="GO" id="GO:0005886">
    <property type="term" value="C:plasma membrane"/>
    <property type="evidence" value="ECO:0007669"/>
    <property type="project" value="UniProtKB-SubCell"/>
</dbReference>
<evidence type="ECO:0000256" key="5">
    <source>
        <dbReference type="ARBA" id="ARBA00022692"/>
    </source>
</evidence>
<keyword evidence="5 8" id="KW-0812">Transmembrane</keyword>
<keyword evidence="6 8" id="KW-1133">Transmembrane helix</keyword>
<keyword evidence="4" id="KW-0808">Transferase</keyword>
<evidence type="ECO:0000313" key="9">
    <source>
        <dbReference type="EMBL" id="VDC23904.1"/>
    </source>
</evidence>
<dbReference type="AlphaFoldDB" id="A0A3P5X924"/>
<evidence type="ECO:0000256" key="2">
    <source>
        <dbReference type="ARBA" id="ARBA00022475"/>
    </source>
</evidence>
<keyword evidence="2" id="KW-1003">Cell membrane</keyword>
<keyword evidence="3" id="KW-0328">Glycosyltransferase</keyword>
<evidence type="ECO:0000313" key="10">
    <source>
        <dbReference type="Proteomes" id="UP000270468"/>
    </source>
</evidence>
<organism evidence="9 10">
    <name type="scientific">Filibacter tadaridae</name>
    <dbReference type="NCBI Taxonomy" id="2483811"/>
    <lineage>
        <taxon>Bacteria</taxon>
        <taxon>Bacillati</taxon>
        <taxon>Bacillota</taxon>
        <taxon>Bacilli</taxon>
        <taxon>Bacillales</taxon>
        <taxon>Caryophanaceae</taxon>
        <taxon>Filibacter</taxon>
    </lineage>
</organism>
<evidence type="ECO:0000256" key="1">
    <source>
        <dbReference type="ARBA" id="ARBA00004651"/>
    </source>
</evidence>
<evidence type="ECO:0008006" key="11">
    <source>
        <dbReference type="Google" id="ProtNLM"/>
    </source>
</evidence>
<keyword evidence="10" id="KW-1185">Reference proteome</keyword>
<feature type="transmembrane region" description="Helical" evidence="8">
    <location>
        <begin position="60"/>
        <end position="80"/>
    </location>
</feature>